<dbReference type="InterPro" id="IPR006059">
    <property type="entry name" value="SBP"/>
</dbReference>
<sequence>MKATKNAKAFKLFIAAAFALTATLVPLTASQAAGEVRNQACKNEGETTGTFSTSLVCAKNAQGRLVWQRVKLGFTKLPPVPALSAPDGEIDFYHWRAEDRTVFASIIAKFEAANPGTKVNQVISTSADHEATSLQKIRDNRKAGLIVTLRGAHFNNAVAGNLLEDLSNQQFAKRNVIASMMGAGRVKGVQYGIPYHSLFNNPIYNIDIFKKEGWKLPKTFDEWLGYCRAAKAKNYVPMAWMGGFRPQAGQIFNSALMSIGTSEDDIAAKATAIDTGKAEITEAWFKTMAGKYAQLRDAGCFPDNPKGVTEAAGNALFATGRAPILPTGTFSMGGIKTLNPAMKNNMGITGFNWTNDRNAKFTGITNNTFILGVNKTAGATEKRIARAFISFLLTGPIAQEYANGTTQHVTVLDVAYTDDDLRNTSSIMSERLLLAPRFLFLNLTVRNLVEDVLIDIVGGNTVDKAIEDGAKLIKQRF</sequence>
<protein>
    <submittedName>
        <fullName evidence="1">Unannotated protein</fullName>
    </submittedName>
</protein>
<organism evidence="1">
    <name type="scientific">freshwater metagenome</name>
    <dbReference type="NCBI Taxonomy" id="449393"/>
    <lineage>
        <taxon>unclassified sequences</taxon>
        <taxon>metagenomes</taxon>
        <taxon>ecological metagenomes</taxon>
    </lineage>
</organism>
<dbReference type="SUPFAM" id="SSF53850">
    <property type="entry name" value="Periplasmic binding protein-like II"/>
    <property type="match status" value="1"/>
</dbReference>
<accession>A0A6J6E932</accession>
<dbReference type="Pfam" id="PF01547">
    <property type="entry name" value="SBP_bac_1"/>
    <property type="match status" value="1"/>
</dbReference>
<dbReference type="AlphaFoldDB" id="A0A6J6E932"/>
<name>A0A6J6E932_9ZZZZ</name>
<reference evidence="1" key="1">
    <citation type="submission" date="2020-05" db="EMBL/GenBank/DDBJ databases">
        <authorList>
            <person name="Chiriac C."/>
            <person name="Salcher M."/>
            <person name="Ghai R."/>
            <person name="Kavagutti S V."/>
        </authorList>
    </citation>
    <scope>NUCLEOTIDE SEQUENCE</scope>
</reference>
<dbReference type="EMBL" id="CAEZTJ010000084">
    <property type="protein sequence ID" value="CAB4569868.1"/>
    <property type="molecule type" value="Genomic_DNA"/>
</dbReference>
<dbReference type="PANTHER" id="PTHR43649:SF12">
    <property type="entry name" value="DIACETYLCHITOBIOSE BINDING PROTEIN DASA"/>
    <property type="match status" value="1"/>
</dbReference>
<gene>
    <name evidence="1" type="ORF">UFOPK1650_00642</name>
</gene>
<dbReference type="PANTHER" id="PTHR43649">
    <property type="entry name" value="ARABINOSE-BINDING PROTEIN-RELATED"/>
    <property type="match status" value="1"/>
</dbReference>
<proteinExistence type="predicted"/>
<dbReference type="InterPro" id="IPR050490">
    <property type="entry name" value="Bact_solute-bd_prot1"/>
</dbReference>
<evidence type="ECO:0000313" key="1">
    <source>
        <dbReference type="EMBL" id="CAB4569868.1"/>
    </source>
</evidence>
<dbReference type="Gene3D" id="3.40.190.10">
    <property type="entry name" value="Periplasmic binding protein-like II"/>
    <property type="match status" value="2"/>
</dbReference>